<feature type="transmembrane region" description="Helical" evidence="4">
    <location>
        <begin position="308"/>
        <end position="331"/>
    </location>
</feature>
<dbReference type="Proteomes" id="UP000182894">
    <property type="component" value="Unassembled WGS sequence"/>
</dbReference>
<dbReference type="OrthoDB" id="8046314at2"/>
<dbReference type="InterPro" id="IPR020846">
    <property type="entry name" value="MFS_dom"/>
</dbReference>
<evidence type="ECO:0000256" key="3">
    <source>
        <dbReference type="ARBA" id="ARBA00023136"/>
    </source>
</evidence>
<dbReference type="PANTHER" id="PTHR23531">
    <property type="entry name" value="QUINOLENE RESISTANCE PROTEIN NORA"/>
    <property type="match status" value="1"/>
</dbReference>
<dbReference type="RefSeq" id="WP_074756710.1">
    <property type="nucleotide sequence ID" value="NZ_FNCO01000015.1"/>
</dbReference>
<keyword evidence="7" id="KW-1185">Reference proteome</keyword>
<organism evidence="6 7">
    <name type="scientific">Pseudomonas abietaniphila</name>
    <dbReference type="NCBI Taxonomy" id="89065"/>
    <lineage>
        <taxon>Bacteria</taxon>
        <taxon>Pseudomonadati</taxon>
        <taxon>Pseudomonadota</taxon>
        <taxon>Gammaproteobacteria</taxon>
        <taxon>Pseudomonadales</taxon>
        <taxon>Pseudomonadaceae</taxon>
        <taxon>Pseudomonas</taxon>
    </lineage>
</organism>
<feature type="transmembrane region" description="Helical" evidence="4">
    <location>
        <begin position="372"/>
        <end position="394"/>
    </location>
</feature>
<evidence type="ECO:0000256" key="4">
    <source>
        <dbReference type="SAM" id="Phobius"/>
    </source>
</evidence>
<feature type="transmembrane region" description="Helical" evidence="4">
    <location>
        <begin position="221"/>
        <end position="241"/>
    </location>
</feature>
<feature type="transmembrane region" description="Helical" evidence="4">
    <location>
        <begin position="343"/>
        <end position="366"/>
    </location>
</feature>
<evidence type="ECO:0000259" key="5">
    <source>
        <dbReference type="PROSITE" id="PS50850"/>
    </source>
</evidence>
<accession>A0A1G8M6C6</accession>
<dbReference type="InterPro" id="IPR011701">
    <property type="entry name" value="MFS"/>
</dbReference>
<keyword evidence="2 4" id="KW-1133">Transmembrane helix</keyword>
<proteinExistence type="predicted"/>
<evidence type="ECO:0000256" key="1">
    <source>
        <dbReference type="ARBA" id="ARBA00022692"/>
    </source>
</evidence>
<feature type="transmembrane region" description="Helical" evidence="4">
    <location>
        <begin position="281"/>
        <end position="302"/>
    </location>
</feature>
<dbReference type="AlphaFoldDB" id="A0A1G8M6C6"/>
<sequence length="406" mass="42595">MTAPITHQTAKPSPRLFSFFCLASYLLSMAYGSTFLLALLIGNHGGNEKDAGSVISAAMISTFIAVVFSGHLCDRLGAARSIALCGIALVIANIGFAVSANHLHLMMLFGLVLGVGWGVFYTLGPIIVAMIVEPTQRARYFALLSGSMMSGIGSAPLLGRLATQSGLPVSSAFFMSALASVVGVMLFWHLAGDLNRLPDRSGTVASKLSLTGAVAVLRSKAVFAIVMVGLGGAIFGGLSSFQTRYAHDHSLDYSLFFIGFMSAAIAGRMLVAGIVVRRDPYVMACLLSGLIVVSMLMFQYVVASSLGYLLAAIVLGVGYGLTYSVINGLAANEAPAGKTTQSLLLFSLAYFIGVFGFPLLAGKVIVESGMSVMLTILLGVAVVNWLITVGRLVWRRNAVSARPLEG</sequence>
<keyword evidence="3 4" id="KW-0472">Membrane</keyword>
<dbReference type="Pfam" id="PF07690">
    <property type="entry name" value="MFS_1"/>
    <property type="match status" value="1"/>
</dbReference>
<dbReference type="GO" id="GO:0022857">
    <property type="term" value="F:transmembrane transporter activity"/>
    <property type="evidence" value="ECO:0007669"/>
    <property type="project" value="InterPro"/>
</dbReference>
<keyword evidence="1 4" id="KW-0812">Transmembrane</keyword>
<feature type="transmembrane region" description="Helical" evidence="4">
    <location>
        <begin position="253"/>
        <end position="274"/>
    </location>
</feature>
<evidence type="ECO:0000256" key="2">
    <source>
        <dbReference type="ARBA" id="ARBA00022989"/>
    </source>
</evidence>
<dbReference type="InterPro" id="IPR036259">
    <property type="entry name" value="MFS_trans_sf"/>
</dbReference>
<feature type="transmembrane region" description="Helical" evidence="4">
    <location>
        <begin position="171"/>
        <end position="191"/>
    </location>
</feature>
<dbReference type="SUPFAM" id="SSF103473">
    <property type="entry name" value="MFS general substrate transporter"/>
    <property type="match status" value="1"/>
</dbReference>
<protein>
    <submittedName>
        <fullName evidence="6">Predicted arabinose efflux permease, MFS family</fullName>
    </submittedName>
</protein>
<feature type="transmembrane region" description="Helical" evidence="4">
    <location>
        <begin position="140"/>
        <end position="159"/>
    </location>
</feature>
<feature type="transmembrane region" description="Helical" evidence="4">
    <location>
        <begin position="53"/>
        <end position="70"/>
    </location>
</feature>
<feature type="transmembrane region" description="Helical" evidence="4">
    <location>
        <begin position="82"/>
        <end position="100"/>
    </location>
</feature>
<dbReference type="STRING" id="89065.SAMN05216605_11596"/>
<dbReference type="PROSITE" id="PS50850">
    <property type="entry name" value="MFS"/>
    <property type="match status" value="1"/>
</dbReference>
<feature type="domain" description="Major facilitator superfamily (MFS) profile" evidence="5">
    <location>
        <begin position="16"/>
        <end position="396"/>
    </location>
</feature>
<evidence type="ECO:0000313" key="7">
    <source>
        <dbReference type="Proteomes" id="UP000182894"/>
    </source>
</evidence>
<dbReference type="PANTHER" id="PTHR23531:SF1">
    <property type="entry name" value="QUINOLENE RESISTANCE PROTEIN NORA"/>
    <property type="match status" value="1"/>
</dbReference>
<feature type="transmembrane region" description="Helical" evidence="4">
    <location>
        <begin position="106"/>
        <end position="128"/>
    </location>
</feature>
<gene>
    <name evidence="6" type="ORF">SAMN05216605_11596</name>
</gene>
<reference evidence="7" key="1">
    <citation type="submission" date="2016-10" db="EMBL/GenBank/DDBJ databases">
        <authorList>
            <person name="Varghese N."/>
            <person name="Submissions S."/>
        </authorList>
    </citation>
    <scope>NUCLEOTIDE SEQUENCE [LARGE SCALE GENOMIC DNA]</scope>
    <source>
        <strain evidence="7">ATCC 700689</strain>
    </source>
</reference>
<dbReference type="EMBL" id="FNCO01000015">
    <property type="protein sequence ID" value="SDI63488.1"/>
    <property type="molecule type" value="Genomic_DNA"/>
</dbReference>
<dbReference type="Gene3D" id="1.20.1250.20">
    <property type="entry name" value="MFS general substrate transporter like domains"/>
    <property type="match status" value="1"/>
</dbReference>
<feature type="transmembrane region" description="Helical" evidence="4">
    <location>
        <begin position="16"/>
        <end position="41"/>
    </location>
</feature>
<dbReference type="InterPro" id="IPR052714">
    <property type="entry name" value="MFS_Exporter"/>
</dbReference>
<evidence type="ECO:0000313" key="6">
    <source>
        <dbReference type="EMBL" id="SDI63488.1"/>
    </source>
</evidence>
<name>A0A1G8M6C6_9PSED</name>